<organism evidence="8 9">
    <name type="scientific">Blattabacterium cuenoti STAT</name>
    <dbReference type="NCBI Taxonomy" id="1457030"/>
    <lineage>
        <taxon>Bacteria</taxon>
        <taxon>Pseudomonadati</taxon>
        <taxon>Bacteroidota</taxon>
        <taxon>Flavobacteriia</taxon>
        <taxon>Flavobacteriales</taxon>
        <taxon>Blattabacteriaceae</taxon>
        <taxon>Blattabacterium</taxon>
    </lineage>
</organism>
<protein>
    <recommendedName>
        <fullName evidence="7">Phosphatidylglycerol--prolipoprotein diacylglyceryl transferase</fullName>
        <ecNumber evidence="7">2.5.1.145</ecNumber>
    </recommendedName>
</protein>
<comment type="function">
    <text evidence="7">Catalyzes the transfer of the diacylglyceryl group from phosphatidylglycerol to the sulfhydryl group of the N-terminal cysteine of a prolipoprotein, the first step in the formation of mature lipoproteins.</text>
</comment>
<evidence type="ECO:0000256" key="5">
    <source>
        <dbReference type="ARBA" id="ARBA00022989"/>
    </source>
</evidence>
<dbReference type="UniPathway" id="UPA00664"/>
<dbReference type="GO" id="GO:0008961">
    <property type="term" value="F:phosphatidylglycerol-prolipoprotein diacylglyceryl transferase activity"/>
    <property type="evidence" value="ECO:0007669"/>
    <property type="project" value="UniProtKB-UniRule"/>
</dbReference>
<reference evidence="8 9" key="1">
    <citation type="submission" date="2014-06" db="EMBL/GenBank/DDBJ databases">
        <title>Genome sequence of the intracellular symbiont Blattabacterium cuenoti, strain STAT from the wood feeding cockroach Salganea taiwanensis taiwanensis.</title>
        <authorList>
            <person name="Kinjo Y."/>
            <person name="Ohkuma M."/>
            <person name="Tokuda G."/>
        </authorList>
    </citation>
    <scope>NUCLEOTIDE SEQUENCE [LARGE SCALE GENOMIC DNA]</scope>
    <source>
        <strain evidence="8 9">STAT</strain>
    </source>
</reference>
<dbReference type="NCBIfam" id="TIGR00544">
    <property type="entry name" value="lgt"/>
    <property type="match status" value="1"/>
</dbReference>
<dbReference type="OrthoDB" id="871140at2"/>
<keyword evidence="4 7" id="KW-0812">Transmembrane</keyword>
<comment type="subcellular location">
    <subcellularLocation>
        <location evidence="7">Cell membrane</location>
        <topology evidence="7">Multi-pass membrane protein</topology>
    </subcellularLocation>
</comment>
<feature type="transmembrane region" description="Helical" evidence="7">
    <location>
        <begin position="117"/>
        <end position="134"/>
    </location>
</feature>
<dbReference type="InterPro" id="IPR001640">
    <property type="entry name" value="Lgt"/>
</dbReference>
<dbReference type="PANTHER" id="PTHR30589">
    <property type="entry name" value="PROLIPOPROTEIN DIACYLGLYCERYL TRANSFERASE"/>
    <property type="match status" value="1"/>
</dbReference>
<evidence type="ECO:0000256" key="7">
    <source>
        <dbReference type="HAMAP-Rule" id="MF_01147"/>
    </source>
</evidence>
<evidence type="ECO:0000313" key="8">
    <source>
        <dbReference type="EMBL" id="BBA17517.1"/>
    </source>
</evidence>
<keyword evidence="9" id="KW-1185">Reference proteome</keyword>
<feature type="transmembrane region" description="Helical" evidence="7">
    <location>
        <begin position="268"/>
        <end position="285"/>
    </location>
</feature>
<evidence type="ECO:0000256" key="6">
    <source>
        <dbReference type="ARBA" id="ARBA00023136"/>
    </source>
</evidence>
<dbReference type="Proteomes" id="UP000263619">
    <property type="component" value="Chromosome"/>
</dbReference>
<keyword evidence="3 7" id="KW-0808">Transferase</keyword>
<evidence type="ECO:0000256" key="2">
    <source>
        <dbReference type="ARBA" id="ARBA00022475"/>
    </source>
</evidence>
<evidence type="ECO:0000256" key="4">
    <source>
        <dbReference type="ARBA" id="ARBA00022692"/>
    </source>
</evidence>
<keyword evidence="2 7" id="KW-1003">Cell membrane</keyword>
<dbReference type="RefSeq" id="WP_119305800.1">
    <property type="nucleotide sequence ID" value="NZ_AP014608.1"/>
</dbReference>
<evidence type="ECO:0000256" key="3">
    <source>
        <dbReference type="ARBA" id="ARBA00022679"/>
    </source>
</evidence>
<comment type="similarity">
    <text evidence="1 7">Belongs to the Lgt family.</text>
</comment>
<dbReference type="EMBL" id="AP014608">
    <property type="protein sequence ID" value="BBA17517.1"/>
    <property type="molecule type" value="Genomic_DNA"/>
</dbReference>
<dbReference type="PANTHER" id="PTHR30589:SF0">
    <property type="entry name" value="PHOSPHATIDYLGLYCEROL--PROLIPOPROTEIN DIACYLGLYCERYL TRANSFERASE"/>
    <property type="match status" value="1"/>
</dbReference>
<name>A0A224AC95_9FLAO</name>
<gene>
    <name evidence="7 8" type="primary">lgt</name>
    <name evidence="8" type="ORF">STAT_617</name>
</gene>
<keyword evidence="8" id="KW-0449">Lipoprotein</keyword>
<dbReference type="GO" id="GO:0042158">
    <property type="term" value="P:lipoprotein biosynthetic process"/>
    <property type="evidence" value="ECO:0007669"/>
    <property type="project" value="UniProtKB-UniRule"/>
</dbReference>
<sequence length="295" mass="35338">MKTLEYISWNPIQKIPLWKGFFIHIYSIMFLISFLLGWYIMKYIYKKDNIHEKYLDPLFIFTFLGTFIGARLGHILFYDFSYFSDHWIEVFLPIKKNNQNFFLGFIKGYEFTGYRGLSSHGATIGIILSNLFYSKKILKKKSFIWLCDRLCIPISISAVFIRIGNFFNSEIVGKPCNEKLPWAVKFMKMDTEYGKIVPRHPAQIYESIAYLSIFLSLFYFYKKREKKYYDGFLSGIFFIFLWSIRFLLEFFKEPQGAEFINFLSINTGQWLSIPFVMLGFFFLNVSRIKKYFFSW</sequence>
<dbReference type="GO" id="GO:0005886">
    <property type="term" value="C:plasma membrane"/>
    <property type="evidence" value="ECO:0007669"/>
    <property type="project" value="UniProtKB-SubCell"/>
</dbReference>
<accession>A0A224AC95</accession>
<feature type="transmembrane region" description="Helical" evidence="7">
    <location>
        <begin position="228"/>
        <end position="248"/>
    </location>
</feature>
<dbReference type="PROSITE" id="PS01311">
    <property type="entry name" value="LGT"/>
    <property type="match status" value="1"/>
</dbReference>
<keyword evidence="5 7" id="KW-1133">Transmembrane helix</keyword>
<dbReference type="AlphaFoldDB" id="A0A224AC95"/>
<dbReference type="EC" id="2.5.1.145" evidence="7"/>
<feature type="transmembrane region" description="Helical" evidence="7">
    <location>
        <begin position="20"/>
        <end position="45"/>
    </location>
</feature>
<feature type="transmembrane region" description="Helical" evidence="7">
    <location>
        <begin position="202"/>
        <end position="221"/>
    </location>
</feature>
<evidence type="ECO:0000256" key="1">
    <source>
        <dbReference type="ARBA" id="ARBA00007150"/>
    </source>
</evidence>
<dbReference type="Pfam" id="PF01790">
    <property type="entry name" value="LGT"/>
    <property type="match status" value="1"/>
</dbReference>
<feature type="transmembrane region" description="Helical" evidence="7">
    <location>
        <begin position="57"/>
        <end position="77"/>
    </location>
</feature>
<comment type="pathway">
    <text evidence="7">Protein modification; lipoprotein biosynthesis (diacylglyceryl transfer).</text>
</comment>
<keyword evidence="6 7" id="KW-0472">Membrane</keyword>
<feature type="binding site" evidence="7">
    <location>
        <position position="162"/>
    </location>
    <ligand>
        <name>a 1,2-diacyl-sn-glycero-3-phospho-(1'-sn-glycerol)</name>
        <dbReference type="ChEBI" id="CHEBI:64716"/>
    </ligand>
</feature>
<comment type="catalytic activity">
    <reaction evidence="7">
        <text>L-cysteinyl-[prolipoprotein] + a 1,2-diacyl-sn-glycero-3-phospho-(1'-sn-glycerol) = an S-1,2-diacyl-sn-glyceryl-L-cysteinyl-[prolipoprotein] + sn-glycerol 1-phosphate + H(+)</text>
        <dbReference type="Rhea" id="RHEA:56712"/>
        <dbReference type="Rhea" id="RHEA-COMP:14679"/>
        <dbReference type="Rhea" id="RHEA-COMP:14680"/>
        <dbReference type="ChEBI" id="CHEBI:15378"/>
        <dbReference type="ChEBI" id="CHEBI:29950"/>
        <dbReference type="ChEBI" id="CHEBI:57685"/>
        <dbReference type="ChEBI" id="CHEBI:64716"/>
        <dbReference type="ChEBI" id="CHEBI:140658"/>
        <dbReference type="EC" id="2.5.1.145"/>
    </reaction>
</comment>
<dbReference type="HAMAP" id="MF_01147">
    <property type="entry name" value="Lgt"/>
    <property type="match status" value="1"/>
</dbReference>
<proteinExistence type="inferred from homology"/>
<evidence type="ECO:0000313" key="9">
    <source>
        <dbReference type="Proteomes" id="UP000263619"/>
    </source>
</evidence>
<feature type="transmembrane region" description="Helical" evidence="7">
    <location>
        <begin position="146"/>
        <end position="164"/>
    </location>
</feature>